<evidence type="ECO:0000313" key="8">
    <source>
        <dbReference type="EMBL" id="PSR85743.1"/>
    </source>
</evidence>
<accession>A0A2T3A8L3</accession>
<evidence type="ECO:0000256" key="5">
    <source>
        <dbReference type="ARBA" id="ARBA00038359"/>
    </source>
</evidence>
<keyword evidence="3 6" id="KW-1133">Transmembrane helix</keyword>
<dbReference type="Pfam" id="PF20684">
    <property type="entry name" value="Fung_rhodopsin"/>
    <property type="match status" value="1"/>
</dbReference>
<evidence type="ECO:0000256" key="2">
    <source>
        <dbReference type="ARBA" id="ARBA00022692"/>
    </source>
</evidence>
<dbReference type="AlphaFoldDB" id="A0A2T3A8L3"/>
<evidence type="ECO:0000256" key="3">
    <source>
        <dbReference type="ARBA" id="ARBA00022989"/>
    </source>
</evidence>
<feature type="domain" description="Rhodopsin" evidence="7">
    <location>
        <begin position="86"/>
        <end position="326"/>
    </location>
</feature>
<proteinExistence type="inferred from homology"/>
<protein>
    <recommendedName>
        <fullName evidence="7">Rhodopsin domain-containing protein</fullName>
    </recommendedName>
</protein>
<evidence type="ECO:0000259" key="7">
    <source>
        <dbReference type="Pfam" id="PF20684"/>
    </source>
</evidence>
<feature type="transmembrane region" description="Helical" evidence="6">
    <location>
        <begin position="152"/>
        <end position="170"/>
    </location>
</feature>
<dbReference type="PANTHER" id="PTHR33048:SF129">
    <property type="entry name" value="INTEGRAL MEMBRANE PROTEIN-RELATED"/>
    <property type="match status" value="1"/>
</dbReference>
<reference evidence="8 9" key="1">
    <citation type="journal article" date="2018" name="Mycol. Prog.">
        <title>Coniella lustricola, a new species from submerged detritus.</title>
        <authorList>
            <person name="Raudabaugh D.B."/>
            <person name="Iturriaga T."/>
            <person name="Carver A."/>
            <person name="Mondo S."/>
            <person name="Pangilinan J."/>
            <person name="Lipzen A."/>
            <person name="He G."/>
            <person name="Amirebrahimi M."/>
            <person name="Grigoriev I.V."/>
            <person name="Miller A.N."/>
        </authorList>
    </citation>
    <scope>NUCLEOTIDE SEQUENCE [LARGE SCALE GENOMIC DNA]</scope>
    <source>
        <strain evidence="8 9">B22-T-1</strain>
    </source>
</reference>
<dbReference type="InParanoid" id="A0A2T3A8L3"/>
<feature type="transmembrane region" description="Helical" evidence="6">
    <location>
        <begin position="239"/>
        <end position="257"/>
    </location>
</feature>
<evidence type="ECO:0000256" key="1">
    <source>
        <dbReference type="ARBA" id="ARBA00004141"/>
    </source>
</evidence>
<feature type="transmembrane region" description="Helical" evidence="6">
    <location>
        <begin position="102"/>
        <end position="126"/>
    </location>
</feature>
<keyword evidence="9" id="KW-1185">Reference proteome</keyword>
<feature type="transmembrane region" description="Helical" evidence="6">
    <location>
        <begin position="269"/>
        <end position="288"/>
    </location>
</feature>
<feature type="transmembrane region" description="Helical" evidence="6">
    <location>
        <begin position="182"/>
        <end position="202"/>
    </location>
</feature>
<organism evidence="8 9">
    <name type="scientific">Coniella lustricola</name>
    <dbReference type="NCBI Taxonomy" id="2025994"/>
    <lineage>
        <taxon>Eukaryota</taxon>
        <taxon>Fungi</taxon>
        <taxon>Dikarya</taxon>
        <taxon>Ascomycota</taxon>
        <taxon>Pezizomycotina</taxon>
        <taxon>Sordariomycetes</taxon>
        <taxon>Sordariomycetidae</taxon>
        <taxon>Diaporthales</taxon>
        <taxon>Schizoparmaceae</taxon>
        <taxon>Coniella</taxon>
    </lineage>
</organism>
<feature type="transmembrane region" description="Helical" evidence="6">
    <location>
        <begin position="303"/>
        <end position="328"/>
    </location>
</feature>
<feature type="transmembrane region" description="Helical" evidence="6">
    <location>
        <begin position="69"/>
        <end position="90"/>
    </location>
</feature>
<keyword evidence="2 6" id="KW-0812">Transmembrane</keyword>
<comment type="similarity">
    <text evidence="5">Belongs to the SAT4 family.</text>
</comment>
<comment type="subcellular location">
    <subcellularLocation>
        <location evidence="1">Membrane</location>
        <topology evidence="1">Multi-pass membrane protein</topology>
    </subcellularLocation>
</comment>
<dbReference type="InterPro" id="IPR052337">
    <property type="entry name" value="SAT4-like"/>
</dbReference>
<dbReference type="OrthoDB" id="444631at2759"/>
<name>A0A2T3A8L3_9PEZI</name>
<evidence type="ECO:0000256" key="4">
    <source>
        <dbReference type="ARBA" id="ARBA00023136"/>
    </source>
</evidence>
<dbReference type="GO" id="GO:0016020">
    <property type="term" value="C:membrane"/>
    <property type="evidence" value="ECO:0007669"/>
    <property type="project" value="UniProtKB-SubCell"/>
</dbReference>
<keyword evidence="4 6" id="KW-0472">Membrane</keyword>
<dbReference type="Proteomes" id="UP000241462">
    <property type="component" value="Unassembled WGS sequence"/>
</dbReference>
<dbReference type="InterPro" id="IPR049326">
    <property type="entry name" value="Rhodopsin_dom_fungi"/>
</dbReference>
<dbReference type="PANTHER" id="PTHR33048">
    <property type="entry name" value="PTH11-LIKE INTEGRAL MEMBRANE PROTEIN (AFU_ORTHOLOGUE AFUA_5G11245)"/>
    <property type="match status" value="1"/>
</dbReference>
<sequence>MSSNATAWVPNNNASSAYVGDPPNTQRDWYIVRGLLRVAGMGDVDPAEGYTPAAAVKTPGDYSTKRPGVIVGLVIVLVTILGVTGARLTLRASVSQMRFGVDDWATIAAAGMALTYTTCQLIMAILGGGDHIWEHTYEQYNTFNYYGEIDKLIFYVTVALIKTSLTLFIRRLADRTSAKWRWFCDFFLFTLGVYIVGAIFWYCFTCSPPQSQWDKLYSGQMETPAVCLDTTMQSQVLNITHVLQGVILLSSPLIILWKVRMDVKKKLRLFFIWAVGLLAVLFGLMRMLKADFTSDITWSYTTLLVWTTLDVSVGTVVISLPVLDAWLADGARKAMTKMGRTTKGGGIGNSGYGNLERSGYATSKSLRTIGRQNTLQSGSRHYPDSADGIIDNKEDQVELGIMRTDEYSVRFTTAETASTKQGVVISSADARGL</sequence>
<evidence type="ECO:0000313" key="9">
    <source>
        <dbReference type="Proteomes" id="UP000241462"/>
    </source>
</evidence>
<dbReference type="EMBL" id="KZ678438">
    <property type="protein sequence ID" value="PSR85743.1"/>
    <property type="molecule type" value="Genomic_DNA"/>
</dbReference>
<gene>
    <name evidence="8" type="ORF">BD289DRAFT_368138</name>
</gene>
<evidence type="ECO:0000256" key="6">
    <source>
        <dbReference type="SAM" id="Phobius"/>
    </source>
</evidence>